<dbReference type="AlphaFoldDB" id="A0AA38INP2"/>
<keyword evidence="3" id="KW-1185">Reference proteome</keyword>
<feature type="transmembrane region" description="Helical" evidence="1">
    <location>
        <begin position="96"/>
        <end position="116"/>
    </location>
</feature>
<organism evidence="2 3">
    <name type="scientific">Zophobas morio</name>
    <dbReference type="NCBI Taxonomy" id="2755281"/>
    <lineage>
        <taxon>Eukaryota</taxon>
        <taxon>Metazoa</taxon>
        <taxon>Ecdysozoa</taxon>
        <taxon>Arthropoda</taxon>
        <taxon>Hexapoda</taxon>
        <taxon>Insecta</taxon>
        <taxon>Pterygota</taxon>
        <taxon>Neoptera</taxon>
        <taxon>Endopterygota</taxon>
        <taxon>Coleoptera</taxon>
        <taxon>Polyphaga</taxon>
        <taxon>Cucujiformia</taxon>
        <taxon>Tenebrionidae</taxon>
        <taxon>Zophobas</taxon>
    </lineage>
</organism>
<dbReference type="Proteomes" id="UP001168821">
    <property type="component" value="Unassembled WGS sequence"/>
</dbReference>
<keyword evidence="1" id="KW-1133">Transmembrane helix</keyword>
<keyword evidence="1" id="KW-0472">Membrane</keyword>
<reference evidence="2" key="1">
    <citation type="journal article" date="2023" name="G3 (Bethesda)">
        <title>Whole genome assemblies of Zophobas morio and Tenebrio molitor.</title>
        <authorList>
            <person name="Kaur S."/>
            <person name="Stinson S.A."/>
            <person name="diCenzo G.C."/>
        </authorList>
    </citation>
    <scope>NUCLEOTIDE SEQUENCE</scope>
    <source>
        <strain evidence="2">QUZm001</strain>
    </source>
</reference>
<sequence>MSKWKCQTGGGCGHGADRYLGRGWEQVYCERYGFMAGIFPVSGNWRPRTRGRGRGWPRYGRGGRSKATGGMGVRGAVQRGGSEVLIVNDNSINSPFALSLISFSVESVILVYFIILCETVLVKQVCTDLMILIIKKLEVHLANLGDDVIEILVGMNRHIWLAIHQTDDNLKTRAKFQNN</sequence>
<keyword evidence="1" id="KW-0812">Transmembrane</keyword>
<proteinExistence type="predicted"/>
<protein>
    <submittedName>
        <fullName evidence="2">Uncharacterized protein</fullName>
    </submittedName>
</protein>
<gene>
    <name evidence="2" type="ORF">Zmor_016238</name>
</gene>
<evidence type="ECO:0000256" key="1">
    <source>
        <dbReference type="SAM" id="Phobius"/>
    </source>
</evidence>
<evidence type="ECO:0000313" key="2">
    <source>
        <dbReference type="EMBL" id="KAJ3657222.1"/>
    </source>
</evidence>
<accession>A0AA38INP2</accession>
<evidence type="ECO:0000313" key="3">
    <source>
        <dbReference type="Proteomes" id="UP001168821"/>
    </source>
</evidence>
<name>A0AA38INP2_9CUCU</name>
<comment type="caution">
    <text evidence="2">The sequence shown here is derived from an EMBL/GenBank/DDBJ whole genome shotgun (WGS) entry which is preliminary data.</text>
</comment>
<dbReference type="EMBL" id="JALNTZ010000004">
    <property type="protein sequence ID" value="KAJ3657222.1"/>
    <property type="molecule type" value="Genomic_DNA"/>
</dbReference>